<dbReference type="PANTHER" id="PTHR33284:SF1">
    <property type="entry name" value="RIBOSOMAL PROTEIN L25_GLN-TRNA SYNTHETASE, ANTI-CODON-BINDING DOMAIN-CONTAINING PROTEIN"/>
    <property type="match status" value="1"/>
</dbReference>
<keyword evidence="3 5" id="KW-0689">Ribosomal protein</keyword>
<evidence type="ECO:0000256" key="1">
    <source>
        <dbReference type="ARBA" id="ARBA00022730"/>
    </source>
</evidence>
<comment type="function">
    <text evidence="5">This is one of the proteins that binds to the 5S RNA in the ribosome where it forms part of the central protuberance.</text>
</comment>
<gene>
    <name evidence="5" type="primary">rplY</name>
    <name evidence="5" type="synonym">ctc</name>
    <name evidence="9" type="ORF">KC685_02795</name>
</gene>
<dbReference type="GO" id="GO:0022625">
    <property type="term" value="C:cytosolic large ribosomal subunit"/>
    <property type="evidence" value="ECO:0007669"/>
    <property type="project" value="TreeGrafter"/>
</dbReference>
<dbReference type="GO" id="GO:0008097">
    <property type="term" value="F:5S rRNA binding"/>
    <property type="evidence" value="ECO:0007669"/>
    <property type="project" value="InterPro"/>
</dbReference>
<evidence type="ECO:0000256" key="5">
    <source>
        <dbReference type="HAMAP-Rule" id="MF_01334"/>
    </source>
</evidence>
<feature type="domain" description="Large ribosomal subunit protein bL25 beta" evidence="8">
    <location>
        <begin position="98"/>
        <end position="182"/>
    </location>
</feature>
<evidence type="ECO:0000256" key="3">
    <source>
        <dbReference type="ARBA" id="ARBA00022980"/>
    </source>
</evidence>
<keyword evidence="4 5" id="KW-0687">Ribonucleoprotein</keyword>
<feature type="domain" description="Large ribosomal subunit protein bL25 L25" evidence="7">
    <location>
        <begin position="4"/>
        <end position="89"/>
    </location>
</feature>
<accession>A0A955I532</accession>
<dbReference type="SUPFAM" id="SSF50715">
    <property type="entry name" value="Ribosomal protein L25-like"/>
    <property type="match status" value="1"/>
</dbReference>
<dbReference type="GO" id="GO:0003735">
    <property type="term" value="F:structural constituent of ribosome"/>
    <property type="evidence" value="ECO:0007669"/>
    <property type="project" value="InterPro"/>
</dbReference>
<evidence type="ECO:0000256" key="4">
    <source>
        <dbReference type="ARBA" id="ARBA00023274"/>
    </source>
</evidence>
<dbReference type="CDD" id="cd00495">
    <property type="entry name" value="Ribosomal_L25_TL5_CTC"/>
    <property type="match status" value="1"/>
</dbReference>
<protein>
    <recommendedName>
        <fullName evidence="5">Large ribosomal subunit protein bL25</fullName>
    </recommendedName>
    <alternativeName>
        <fullName evidence="5">General stress protein CTC</fullName>
    </alternativeName>
</protein>
<dbReference type="EMBL" id="JAGQLN010000008">
    <property type="protein sequence ID" value="MCA9376823.1"/>
    <property type="molecule type" value="Genomic_DNA"/>
</dbReference>
<evidence type="ECO:0000313" key="9">
    <source>
        <dbReference type="EMBL" id="MCA9376823.1"/>
    </source>
</evidence>
<keyword evidence="2 5" id="KW-0694">RNA-binding</keyword>
<dbReference type="Pfam" id="PF14693">
    <property type="entry name" value="Ribosomal_TL5_C"/>
    <property type="match status" value="1"/>
</dbReference>
<dbReference type="InterPro" id="IPR029751">
    <property type="entry name" value="Ribosomal_L25_dom"/>
</dbReference>
<dbReference type="Proteomes" id="UP000741282">
    <property type="component" value="Unassembled WGS sequence"/>
</dbReference>
<dbReference type="Gene3D" id="2.170.120.20">
    <property type="entry name" value="Ribosomal protein L25, beta domain"/>
    <property type="match status" value="1"/>
</dbReference>
<evidence type="ECO:0000313" key="10">
    <source>
        <dbReference type="Proteomes" id="UP000741282"/>
    </source>
</evidence>
<evidence type="ECO:0000256" key="6">
    <source>
        <dbReference type="SAM" id="MobiDB-lite"/>
    </source>
</evidence>
<dbReference type="InterPro" id="IPR020056">
    <property type="entry name" value="Rbsml_bL25/Gln-tRNA_synth_N"/>
</dbReference>
<reference evidence="9" key="2">
    <citation type="journal article" date="2021" name="Microbiome">
        <title>Successional dynamics and alternative stable states in a saline activated sludge microbial community over 9 years.</title>
        <authorList>
            <person name="Wang Y."/>
            <person name="Ye J."/>
            <person name="Ju F."/>
            <person name="Liu L."/>
            <person name="Boyd J.A."/>
            <person name="Deng Y."/>
            <person name="Parks D.H."/>
            <person name="Jiang X."/>
            <person name="Yin X."/>
            <person name="Woodcroft B.J."/>
            <person name="Tyson G.W."/>
            <person name="Hugenholtz P."/>
            <person name="Polz M.F."/>
            <person name="Zhang T."/>
        </authorList>
    </citation>
    <scope>NUCLEOTIDE SEQUENCE</scope>
    <source>
        <strain evidence="9">HKST-UBA17</strain>
    </source>
</reference>
<dbReference type="InterPro" id="IPR020930">
    <property type="entry name" value="Ribosomal_uL5_bac-type"/>
</dbReference>
<dbReference type="HAMAP" id="MF_01334">
    <property type="entry name" value="Ribosomal_bL25_CTC"/>
    <property type="match status" value="1"/>
</dbReference>
<name>A0A955I532_9BACT</name>
<evidence type="ECO:0000256" key="2">
    <source>
        <dbReference type="ARBA" id="ARBA00022884"/>
    </source>
</evidence>
<sequence length="216" mass="23887">MQKIKLEKRELTGKKARRLLLGGEVPAVLFNRNGESFNTKVEKGDLERLMTEATTSTIVDINYDGREVRALIKDTDFDPIRGNIRHISFFEIDPDVDMTFEIPIGLSGISPAVKNNLGVLVTPTKTVEVRGKVKDMVDSIIIDITWMANPGDTVTLGELKLPEGLTLPNQDHLDRAIVTIAQLQKLVEAEVEETEDEEDAEANEGAEGAEETETAE</sequence>
<feature type="region of interest" description="Disordered" evidence="6">
    <location>
        <begin position="189"/>
        <end position="216"/>
    </location>
</feature>
<dbReference type="Gene3D" id="2.40.240.10">
    <property type="entry name" value="Ribosomal Protein L25, Chain P"/>
    <property type="match status" value="1"/>
</dbReference>
<dbReference type="InterPro" id="IPR011035">
    <property type="entry name" value="Ribosomal_bL25/Gln-tRNA_synth"/>
</dbReference>
<comment type="subunit">
    <text evidence="5">Part of the 50S ribosomal subunit; part of the 5S rRNA/L5/L18/L25 subcomplex. Contacts the 5S rRNA. Binds to the 5S rRNA independently of L5 and L18.</text>
</comment>
<keyword evidence="1 5" id="KW-0699">rRNA-binding</keyword>
<dbReference type="Pfam" id="PF01386">
    <property type="entry name" value="Ribosomal_L25p"/>
    <property type="match status" value="1"/>
</dbReference>
<evidence type="ECO:0000259" key="8">
    <source>
        <dbReference type="Pfam" id="PF14693"/>
    </source>
</evidence>
<comment type="caution">
    <text evidence="9">The sequence shown here is derived from an EMBL/GenBank/DDBJ whole genome shotgun (WGS) entry which is preliminary data.</text>
</comment>
<reference evidence="9" key="1">
    <citation type="submission" date="2020-04" db="EMBL/GenBank/DDBJ databases">
        <authorList>
            <person name="Zhang T."/>
        </authorList>
    </citation>
    <scope>NUCLEOTIDE SEQUENCE</scope>
    <source>
        <strain evidence="9">HKST-UBA17</strain>
    </source>
</reference>
<dbReference type="InterPro" id="IPR020057">
    <property type="entry name" value="Ribosomal_bL25_b-dom"/>
</dbReference>
<organism evidence="9 10">
    <name type="scientific">Candidatus Dojkabacteria bacterium</name>
    <dbReference type="NCBI Taxonomy" id="2099670"/>
    <lineage>
        <taxon>Bacteria</taxon>
        <taxon>Candidatus Dojkabacteria</taxon>
    </lineage>
</organism>
<dbReference type="InterPro" id="IPR001021">
    <property type="entry name" value="Ribosomal_bL25_long"/>
</dbReference>
<dbReference type="AlphaFoldDB" id="A0A955I532"/>
<dbReference type="PANTHER" id="PTHR33284">
    <property type="entry name" value="RIBOSOMAL PROTEIN L25/GLN-TRNA SYNTHETASE, ANTI-CODON-BINDING DOMAIN-CONTAINING PROTEIN"/>
    <property type="match status" value="1"/>
</dbReference>
<dbReference type="InterPro" id="IPR037121">
    <property type="entry name" value="Ribosomal_bL25_C"/>
</dbReference>
<dbReference type="NCBIfam" id="TIGR00731">
    <property type="entry name" value="bL25_bact_ctc"/>
    <property type="match status" value="1"/>
</dbReference>
<evidence type="ECO:0000259" key="7">
    <source>
        <dbReference type="Pfam" id="PF01386"/>
    </source>
</evidence>
<proteinExistence type="inferred from homology"/>
<comment type="similarity">
    <text evidence="5">Belongs to the bacterial ribosomal protein bL25 family. CTC subfamily.</text>
</comment>
<dbReference type="GO" id="GO:0006412">
    <property type="term" value="P:translation"/>
    <property type="evidence" value="ECO:0007669"/>
    <property type="project" value="UniProtKB-UniRule"/>
</dbReference>